<evidence type="ECO:0000313" key="8">
    <source>
        <dbReference type="Proteomes" id="UP000182762"/>
    </source>
</evidence>
<feature type="transmembrane region" description="Helical" evidence="6">
    <location>
        <begin position="6"/>
        <end position="28"/>
    </location>
</feature>
<proteinExistence type="predicted"/>
<comment type="caution">
    <text evidence="7">The sequence shown here is derived from an EMBL/GenBank/DDBJ whole genome shotgun (WGS) entry which is preliminary data.</text>
</comment>
<evidence type="ECO:0000256" key="6">
    <source>
        <dbReference type="SAM" id="Phobius"/>
    </source>
</evidence>
<keyword evidence="2" id="KW-1003">Cell membrane</keyword>
<keyword evidence="4 6" id="KW-1133">Transmembrane helix</keyword>
<reference evidence="7 8" key="1">
    <citation type="submission" date="2016-10" db="EMBL/GenBank/DDBJ databases">
        <authorList>
            <person name="Varghese N."/>
            <person name="Submissions S."/>
        </authorList>
    </citation>
    <scope>NUCLEOTIDE SEQUENCE [LARGE SCALE GENOMIC DNA]</scope>
    <source>
        <strain evidence="7 8">DSM 13796</strain>
    </source>
</reference>
<protein>
    <submittedName>
        <fullName evidence="7">L-lysine exporter family protein LysE/ArgO</fullName>
    </submittedName>
</protein>
<name>A0A1I5Z3H0_9BACI</name>
<feature type="transmembrane region" description="Helical" evidence="6">
    <location>
        <begin position="40"/>
        <end position="69"/>
    </location>
</feature>
<evidence type="ECO:0000256" key="4">
    <source>
        <dbReference type="ARBA" id="ARBA00022989"/>
    </source>
</evidence>
<keyword evidence="3 6" id="KW-0812">Transmembrane</keyword>
<keyword evidence="8" id="KW-1185">Reference proteome</keyword>
<evidence type="ECO:0000256" key="3">
    <source>
        <dbReference type="ARBA" id="ARBA00022692"/>
    </source>
</evidence>
<feature type="transmembrane region" description="Helical" evidence="6">
    <location>
        <begin position="75"/>
        <end position="92"/>
    </location>
</feature>
<feature type="transmembrane region" description="Helical" evidence="6">
    <location>
        <begin position="181"/>
        <end position="199"/>
    </location>
</feature>
<evidence type="ECO:0000313" key="7">
    <source>
        <dbReference type="EMBL" id="SFQ50667.1"/>
    </source>
</evidence>
<comment type="subcellular location">
    <subcellularLocation>
        <location evidence="1">Cell membrane</location>
        <topology evidence="1">Multi-pass membrane protein</topology>
    </subcellularLocation>
</comment>
<keyword evidence="5 6" id="KW-0472">Membrane</keyword>
<dbReference type="PANTHER" id="PTHR30086">
    <property type="entry name" value="ARGININE EXPORTER PROTEIN ARGO"/>
    <property type="match status" value="1"/>
</dbReference>
<dbReference type="EMBL" id="FOXX01000003">
    <property type="protein sequence ID" value="SFQ50667.1"/>
    <property type="molecule type" value="Genomic_DNA"/>
</dbReference>
<evidence type="ECO:0000256" key="1">
    <source>
        <dbReference type="ARBA" id="ARBA00004651"/>
    </source>
</evidence>
<evidence type="ECO:0000256" key="5">
    <source>
        <dbReference type="ARBA" id="ARBA00023136"/>
    </source>
</evidence>
<dbReference type="PANTHER" id="PTHR30086:SF20">
    <property type="entry name" value="ARGININE EXPORTER PROTEIN ARGO-RELATED"/>
    <property type="match status" value="1"/>
</dbReference>
<organism evidence="7 8">
    <name type="scientific">Priestia endophytica DSM 13796</name>
    <dbReference type="NCBI Taxonomy" id="1121089"/>
    <lineage>
        <taxon>Bacteria</taxon>
        <taxon>Bacillati</taxon>
        <taxon>Bacillota</taxon>
        <taxon>Bacilli</taxon>
        <taxon>Bacillales</taxon>
        <taxon>Bacillaceae</taxon>
        <taxon>Priestia</taxon>
    </lineage>
</organism>
<gene>
    <name evidence="7" type="ORF">SAMN02745910_01764</name>
</gene>
<accession>A0A1I5Z3H0</accession>
<evidence type="ECO:0000256" key="2">
    <source>
        <dbReference type="ARBA" id="ARBA00022475"/>
    </source>
</evidence>
<feature type="transmembrane region" description="Helical" evidence="6">
    <location>
        <begin position="145"/>
        <end position="169"/>
    </location>
</feature>
<dbReference type="Proteomes" id="UP000182762">
    <property type="component" value="Unassembled WGS sequence"/>
</dbReference>
<sequence length="202" mass="22190">MMIEAFIHGVLLALGLILPLGVQNVFIFNQGGSQPALKKAFPSVITASVCDTVLILTSVLGLSILLLQVPFLKTVLYGCGIIFLAYMGWTIWQTKQQENEKIEALSSKKQISFALSVSLLNPHALLDTVGVIGSNSLLYSGETKIWFTLAAILVSWVWFFFLAFAGRFVQTIDSSGKTVYLLNKSAALIIWGIVIYMIIHSF</sequence>
<dbReference type="Pfam" id="PF01810">
    <property type="entry name" value="LysE"/>
    <property type="match status" value="1"/>
</dbReference>
<dbReference type="InterPro" id="IPR001123">
    <property type="entry name" value="LeuE-type"/>
</dbReference>